<reference evidence="2" key="1">
    <citation type="journal article" date="2016" name="Nat. Biotechnol.">
        <title>Sequencing wild and cultivated cassava and related species reveals extensive interspecific hybridization and genetic diversity.</title>
        <authorList>
            <person name="Bredeson J.V."/>
            <person name="Lyons J.B."/>
            <person name="Prochnik S.E."/>
            <person name="Wu G.A."/>
            <person name="Ha C.M."/>
            <person name="Edsinger-Gonzales E."/>
            <person name="Grimwood J."/>
            <person name="Schmutz J."/>
            <person name="Rabbi I.Y."/>
            <person name="Egesi C."/>
            <person name="Nauluvula P."/>
            <person name="Lebot V."/>
            <person name="Ndunguru J."/>
            <person name="Mkamilo G."/>
            <person name="Bart R.S."/>
            <person name="Setter T.L."/>
            <person name="Gleadow R.M."/>
            <person name="Kulakow P."/>
            <person name="Ferguson M.E."/>
            <person name="Rounsley S."/>
            <person name="Rokhsar D.S."/>
        </authorList>
    </citation>
    <scope>NUCLEOTIDE SEQUENCE [LARGE SCALE GENOMIC DNA]</scope>
    <source>
        <strain evidence="2">cv. AM560-2</strain>
    </source>
</reference>
<dbReference type="EMBL" id="CM004402">
    <property type="protein sequence ID" value="KAG8635155.1"/>
    <property type="molecule type" value="Genomic_DNA"/>
</dbReference>
<gene>
    <name evidence="1" type="ORF">MANES_16G002500v8</name>
</gene>
<evidence type="ECO:0000313" key="1">
    <source>
        <dbReference type="EMBL" id="KAG8635155.1"/>
    </source>
</evidence>
<evidence type="ECO:0000313" key="2">
    <source>
        <dbReference type="Proteomes" id="UP000091857"/>
    </source>
</evidence>
<proteinExistence type="predicted"/>
<keyword evidence="2" id="KW-1185">Reference proteome</keyword>
<protein>
    <submittedName>
        <fullName evidence="1">Uncharacterized protein</fullName>
    </submittedName>
</protein>
<name>A0ACB7G4L9_MANES</name>
<accession>A0ACB7G4L9</accession>
<dbReference type="Proteomes" id="UP000091857">
    <property type="component" value="Chromosome 16"/>
</dbReference>
<sequence>MSSIAANEARDVTIAGMSVPYQAFIDGDWERLKSFVEQNTETVVYPLTVNKDTALHIAVYSGSTSLLSSIVAIAKRVAENSEKISPFLIKNEYGNTALHEAAAAGDVAAAKLLLNCERTLLDIKNKLGETPLYRAAAFGKTEMVKFIAAEIIRSREEILQTHRQRAPSFMSIHGKRDDSTSILHIAVQAEHFETALYLQRTDEELGELKDEQGRTCLQLLARMPSAYRSNQTMGKLKGFLYKCLPDDVDEQDEDPQGPVSLSEKDDLETGRTSTDSLPIPSTYSRLRKVINKYTPNTGISKTNHTIWMFLAQGWPVLDRIWREKKRHECVIKLTKLLVKLDTSWETSHAEPDTGTISFGRSRTTTGDRGKSSGGGDREGTNGKSEEKTTTEPLLTPLLIAASTGIIEIVDEILQAYPQAVEHVSDMGKNILHVAIKHRQREIFRRVKRMKIPMAILARKIDNNGYTLLHHAADMKSYSGGYKPSTVLQLQGELRWFERVKKIIPPHYIMHHNKEDETAWELFDKTHSELHKEAKEWLKRTSESCSVIAVLIATVGFTAVYTVPGGTDDKTGLPILLHYPFFVVFTILDIISLASSLTSVVMFLSILTSPFRIEDFRISLPRKLTLGFTFLFISVAATMLAFAATIVLEIHLKAQWSRSLIYTVAFLPVTAFAIMQFPLYLAFAGIIKSSLRAFRKTLPWTFILGLYRSAKLLVRKKAY</sequence>
<comment type="caution">
    <text evidence="1">The sequence shown here is derived from an EMBL/GenBank/DDBJ whole genome shotgun (WGS) entry which is preliminary data.</text>
</comment>
<organism evidence="1 2">
    <name type="scientific">Manihot esculenta</name>
    <name type="common">Cassava</name>
    <name type="synonym">Jatropha manihot</name>
    <dbReference type="NCBI Taxonomy" id="3983"/>
    <lineage>
        <taxon>Eukaryota</taxon>
        <taxon>Viridiplantae</taxon>
        <taxon>Streptophyta</taxon>
        <taxon>Embryophyta</taxon>
        <taxon>Tracheophyta</taxon>
        <taxon>Spermatophyta</taxon>
        <taxon>Magnoliopsida</taxon>
        <taxon>eudicotyledons</taxon>
        <taxon>Gunneridae</taxon>
        <taxon>Pentapetalae</taxon>
        <taxon>rosids</taxon>
        <taxon>fabids</taxon>
        <taxon>Malpighiales</taxon>
        <taxon>Euphorbiaceae</taxon>
        <taxon>Crotonoideae</taxon>
        <taxon>Manihoteae</taxon>
        <taxon>Manihot</taxon>
    </lineage>
</organism>